<accession>A0ABW7H4Z2</accession>
<dbReference type="EMBL" id="JBIGIB010000009">
    <property type="protein sequence ID" value="MFG6469296.1"/>
    <property type="molecule type" value="Genomic_DNA"/>
</dbReference>
<evidence type="ECO:0000313" key="3">
    <source>
        <dbReference type="EMBL" id="MFG6469296.1"/>
    </source>
</evidence>
<dbReference type="RefSeq" id="WP_394387723.1">
    <property type="nucleotide sequence ID" value="NZ_JBIGIB010000009.1"/>
</dbReference>
<evidence type="ECO:0000313" key="4">
    <source>
        <dbReference type="Proteomes" id="UP001606303"/>
    </source>
</evidence>
<comment type="caution">
    <text evidence="3">The sequence shown here is derived from an EMBL/GenBank/DDBJ whole genome shotgun (WGS) entry which is preliminary data.</text>
</comment>
<feature type="region of interest" description="Disordered" evidence="1">
    <location>
        <begin position="46"/>
        <end position="67"/>
    </location>
</feature>
<dbReference type="Proteomes" id="UP001606303">
    <property type="component" value="Unassembled WGS sequence"/>
</dbReference>
<evidence type="ECO:0000256" key="1">
    <source>
        <dbReference type="SAM" id="MobiDB-lite"/>
    </source>
</evidence>
<proteinExistence type="predicted"/>
<protein>
    <submittedName>
        <fullName evidence="3">Uncharacterized protein</fullName>
    </submittedName>
</protein>
<feature type="compositionally biased region" description="Low complexity" evidence="1">
    <location>
        <begin position="103"/>
        <end position="117"/>
    </location>
</feature>
<gene>
    <name evidence="3" type="ORF">ACG01O_21945</name>
</gene>
<feature type="signal peptide" evidence="2">
    <location>
        <begin position="1"/>
        <end position="22"/>
    </location>
</feature>
<keyword evidence="4" id="KW-1185">Reference proteome</keyword>
<reference evidence="3 4" key="1">
    <citation type="submission" date="2024-08" db="EMBL/GenBank/DDBJ databases">
        <authorList>
            <person name="Lu H."/>
        </authorList>
    </citation>
    <scope>NUCLEOTIDE SEQUENCE [LARGE SCALE GENOMIC DNA]</scope>
    <source>
        <strain evidence="3 4">BYS87W</strain>
    </source>
</reference>
<feature type="chain" id="PRO_5047463859" evidence="2">
    <location>
        <begin position="23"/>
        <end position="127"/>
    </location>
</feature>
<evidence type="ECO:0000256" key="2">
    <source>
        <dbReference type="SAM" id="SignalP"/>
    </source>
</evidence>
<feature type="region of interest" description="Disordered" evidence="1">
    <location>
        <begin position="94"/>
        <end position="127"/>
    </location>
</feature>
<name>A0ABW7H4Z2_9BURK</name>
<sequence>MRRGFTTILLMLCLCWQALAHAGVAVLMTDAGEPQHEHAVMHFEGEAHHHDHDTGHDGDASDATHADHSLASAQHLANDASLCAPALLGVTDLTLPSLPPQMPAAAPAATPPSACLAGPERPPKHRS</sequence>
<organism evidence="3 4">
    <name type="scientific">Pelomonas baiyunensis</name>
    <dbReference type="NCBI Taxonomy" id="3299026"/>
    <lineage>
        <taxon>Bacteria</taxon>
        <taxon>Pseudomonadati</taxon>
        <taxon>Pseudomonadota</taxon>
        <taxon>Betaproteobacteria</taxon>
        <taxon>Burkholderiales</taxon>
        <taxon>Sphaerotilaceae</taxon>
        <taxon>Roseateles</taxon>
    </lineage>
</organism>
<keyword evidence="2" id="KW-0732">Signal</keyword>